<proteinExistence type="predicted"/>
<reference evidence="2" key="2">
    <citation type="submission" date="2020-09" db="EMBL/GenBank/DDBJ databases">
        <authorList>
            <person name="Sun Q."/>
            <person name="Ohkuma M."/>
        </authorList>
    </citation>
    <scope>NUCLEOTIDE SEQUENCE</scope>
    <source>
        <strain evidence="2">JCM 3276</strain>
    </source>
</reference>
<organism evidence="2 3">
    <name type="scientific">Actinokineospora fastidiosa</name>
    <dbReference type="NCBI Taxonomy" id="1816"/>
    <lineage>
        <taxon>Bacteria</taxon>
        <taxon>Bacillati</taxon>
        <taxon>Actinomycetota</taxon>
        <taxon>Actinomycetes</taxon>
        <taxon>Pseudonocardiales</taxon>
        <taxon>Pseudonocardiaceae</taxon>
        <taxon>Actinokineospora</taxon>
    </lineage>
</organism>
<evidence type="ECO:0000313" key="3">
    <source>
        <dbReference type="Proteomes" id="UP000660680"/>
    </source>
</evidence>
<name>A0A918GP70_9PSEU</name>
<dbReference type="SUPFAM" id="SSF53474">
    <property type="entry name" value="alpha/beta-Hydrolases"/>
    <property type="match status" value="1"/>
</dbReference>
<feature type="domain" description="AB hydrolase-1" evidence="1">
    <location>
        <begin position="25"/>
        <end position="256"/>
    </location>
</feature>
<dbReference type="InterPro" id="IPR000073">
    <property type="entry name" value="AB_hydrolase_1"/>
</dbReference>
<evidence type="ECO:0000313" key="2">
    <source>
        <dbReference type="EMBL" id="GGS49006.1"/>
    </source>
</evidence>
<dbReference type="Gene3D" id="3.40.50.1820">
    <property type="entry name" value="alpha/beta hydrolase"/>
    <property type="match status" value="1"/>
</dbReference>
<keyword evidence="3" id="KW-1185">Reference proteome</keyword>
<keyword evidence="2" id="KW-0378">Hydrolase</keyword>
<dbReference type="AlphaFoldDB" id="A0A918GP70"/>
<evidence type="ECO:0000259" key="1">
    <source>
        <dbReference type="Pfam" id="PF12697"/>
    </source>
</evidence>
<sequence>MAMSTATSADGTTIDYDAYGSGPAVVFIGGATQFRAIDARTTTAAKLLAERGFTAVDYDRRGRGRSGDHPDWSVEREVADVAALIAAVGGTATLYASSSGATVALPAAAAGIGVTGLVLYEPPFFPGADNSDKITELRRLLDAGDHDAAMRHGLTAVIGVAPEMVEGIAASPAWPAMVSVAPTLRYDFTALNDITLDPDWPTRWAGVTVPVAVLSGDRTFPGMPEAADAVAAALPTATRTVLPGQDHGPEPRVLADALAAILE</sequence>
<dbReference type="Proteomes" id="UP000660680">
    <property type="component" value="Unassembled WGS sequence"/>
</dbReference>
<dbReference type="InterPro" id="IPR029058">
    <property type="entry name" value="AB_hydrolase_fold"/>
</dbReference>
<dbReference type="GO" id="GO:0016787">
    <property type="term" value="F:hydrolase activity"/>
    <property type="evidence" value="ECO:0007669"/>
    <property type="project" value="UniProtKB-KW"/>
</dbReference>
<gene>
    <name evidence="2" type="ORF">GCM10010171_50140</name>
</gene>
<protein>
    <submittedName>
        <fullName evidence="2">Alpha/beta hydrolase</fullName>
    </submittedName>
</protein>
<reference evidence="2" key="1">
    <citation type="journal article" date="2014" name="Int. J. Syst. Evol. Microbiol.">
        <title>Complete genome sequence of Corynebacterium casei LMG S-19264T (=DSM 44701T), isolated from a smear-ripened cheese.</title>
        <authorList>
            <consortium name="US DOE Joint Genome Institute (JGI-PGF)"/>
            <person name="Walter F."/>
            <person name="Albersmeier A."/>
            <person name="Kalinowski J."/>
            <person name="Ruckert C."/>
        </authorList>
    </citation>
    <scope>NUCLEOTIDE SEQUENCE</scope>
    <source>
        <strain evidence="2">JCM 3276</strain>
    </source>
</reference>
<comment type="caution">
    <text evidence="2">The sequence shown here is derived from an EMBL/GenBank/DDBJ whole genome shotgun (WGS) entry which is preliminary data.</text>
</comment>
<dbReference type="Pfam" id="PF12697">
    <property type="entry name" value="Abhydrolase_6"/>
    <property type="match status" value="1"/>
</dbReference>
<accession>A0A918GP70</accession>
<dbReference type="EMBL" id="BMRB01000005">
    <property type="protein sequence ID" value="GGS49006.1"/>
    <property type="molecule type" value="Genomic_DNA"/>
</dbReference>